<dbReference type="PATRIC" id="fig|935198.13.peg.2351"/>
<proteinExistence type="predicted"/>
<reference evidence="1" key="1">
    <citation type="submission" date="2009-06" db="EMBL/GenBank/DDBJ databases">
        <authorList>
            <consortium name="US DOE Joint Genome Institute (JGI-PGF)"/>
            <person name="Lucas S."/>
            <person name="Copeland A."/>
            <person name="Lapidus A."/>
            <person name="Glavina del Rio T."/>
            <person name="Dalin E."/>
            <person name="Tice H."/>
            <person name="Bruce D."/>
            <person name="Goodwin L."/>
            <person name="Pitluck S."/>
            <person name="Kyrpides N."/>
            <person name="Mavromatis K."/>
            <person name="Ivanova N."/>
            <person name="Saunders E."/>
            <person name="Brettin T."/>
            <person name="Detter J.C."/>
            <person name="Han C."/>
            <person name="Larimer F."/>
            <person name="Land M."/>
            <person name="Hauser L."/>
            <person name="Markowitz V."/>
            <person name="Cheng J.-F."/>
            <person name="Hugenholtz P."/>
            <person name="Woyke T."/>
            <person name="Wu D."/>
            <person name="Gronow S."/>
            <person name="Klenk H.-P."/>
            <person name="Eisen J.A."/>
        </authorList>
    </citation>
    <scope>NUCLEOTIDE SEQUENCE</scope>
    <source>
        <strain evidence="1">Eklund 17B</strain>
    </source>
</reference>
<gene>
    <name evidence="1" type="ordered locus">CLL_A2393</name>
</gene>
<dbReference type="AlphaFoldDB" id="B2TRL6"/>
<sequence length="184" mass="21700">MGKDYKFIKKNTPMDFLQKVIDEEIPRGKRGEGELNFLDLLINESTERANFLKINNILDKVDKLNNEINSMFMIDMDKKIRYEYITLKKQQVIKEISKLKVDKLVLIGIFKRINNDKKDKYNNLKKSGLLLLNIIYNSHKDVFIELLKDNKGDIRCIEENLNGSIKIYDKIFEMKQDTSFTKNA</sequence>
<dbReference type="HOGENOM" id="CLU_1465774_0_0_9"/>
<reference evidence="1" key="2">
    <citation type="submission" date="2009-08" db="EMBL/GenBank/DDBJ databases">
        <authorList>
            <person name="Shrivastava S."/>
            <person name="Brinkac L.M."/>
            <person name="Dodson R.J."/>
            <person name="Harkins D.M."/>
            <person name="Durkin A.S."/>
            <person name="Sutton G."/>
        </authorList>
    </citation>
    <scope>NUCLEOTIDE SEQUENCE</scope>
    <source>
        <strain evidence="1">Eklund 17B</strain>
    </source>
</reference>
<organism evidence="1">
    <name type="scientific">Clostridium botulinum (strain Eklund 17B / Type B)</name>
    <dbReference type="NCBI Taxonomy" id="935198"/>
    <lineage>
        <taxon>Bacteria</taxon>
        <taxon>Bacillati</taxon>
        <taxon>Bacillota</taxon>
        <taxon>Clostridia</taxon>
        <taxon>Eubacteriales</taxon>
        <taxon>Clostridiaceae</taxon>
        <taxon>Clostridium</taxon>
    </lineage>
</organism>
<accession>U4P7E0</accession>
<protein>
    <submittedName>
        <fullName evidence="1">Uncharacterized protein</fullName>
    </submittedName>
</protein>
<name>B2TRL6_CLOBB</name>
<dbReference type="EMBL" id="CP001056">
    <property type="protein sequence ID" value="ACD22178.1"/>
    <property type="molecule type" value="Genomic_DNA"/>
</dbReference>
<evidence type="ECO:0000313" key="1">
    <source>
        <dbReference type="EMBL" id="ACD22178.1"/>
    </source>
</evidence>
<accession>B2TRL6</accession>
<dbReference type="KEGG" id="cbk:CLL_A2393"/>